<dbReference type="Proteomes" id="UP000812287">
    <property type="component" value="Unassembled WGS sequence"/>
</dbReference>
<dbReference type="AlphaFoldDB" id="A0A9P7VKE7"/>
<evidence type="ECO:0000313" key="2">
    <source>
        <dbReference type="Proteomes" id="UP000812287"/>
    </source>
</evidence>
<dbReference type="OrthoDB" id="3054814at2759"/>
<reference evidence="1" key="1">
    <citation type="submission" date="2020-11" db="EMBL/GenBank/DDBJ databases">
        <title>Adaptations for nitrogen fixation in a non-lichenized fungal sporocarp promotes dispersal by wood-feeding termites.</title>
        <authorList>
            <consortium name="DOE Joint Genome Institute"/>
            <person name="Koch R.A."/>
            <person name="Yoon G."/>
            <person name="Arayal U."/>
            <person name="Lail K."/>
            <person name="Amirebrahimi M."/>
            <person name="Labutti K."/>
            <person name="Lipzen A."/>
            <person name="Riley R."/>
            <person name="Barry K."/>
            <person name="Henrissat B."/>
            <person name="Grigoriev I.V."/>
            <person name="Herr J.R."/>
            <person name="Aime M.C."/>
        </authorList>
    </citation>
    <scope>NUCLEOTIDE SEQUENCE</scope>
    <source>
        <strain evidence="1">MCA 3950</strain>
    </source>
</reference>
<proteinExistence type="predicted"/>
<protein>
    <recommendedName>
        <fullName evidence="3">F-box domain-containing protein</fullName>
    </recommendedName>
</protein>
<sequence length="199" mass="21906">MLSACPTCGFLDLSNQKSDHATLNIMPNQPVAPSSADHQTDIHRFGERHYGPLISKSAVCVHVLPTSIENGRGRNLSWNIEGSAMSPIWSLPAEIIAEIITLAADDDNSDGLDTRHGMPWVLNHVCRLWRNVALSTAATWSRVYIDDTTRGRHDPFATQLLQTYLARSKEIPLSVSIILLTISMTSSNALLPTTFDCIL</sequence>
<accession>A0A9P7VKE7</accession>
<gene>
    <name evidence="1" type="ORF">BT62DRAFT_462277</name>
</gene>
<keyword evidence="2" id="KW-1185">Reference proteome</keyword>
<dbReference type="GeneID" id="66103295"/>
<evidence type="ECO:0008006" key="3">
    <source>
        <dbReference type="Google" id="ProtNLM"/>
    </source>
</evidence>
<organism evidence="1 2">
    <name type="scientific">Guyanagaster necrorhizus</name>
    <dbReference type="NCBI Taxonomy" id="856835"/>
    <lineage>
        <taxon>Eukaryota</taxon>
        <taxon>Fungi</taxon>
        <taxon>Dikarya</taxon>
        <taxon>Basidiomycota</taxon>
        <taxon>Agaricomycotina</taxon>
        <taxon>Agaricomycetes</taxon>
        <taxon>Agaricomycetidae</taxon>
        <taxon>Agaricales</taxon>
        <taxon>Marasmiineae</taxon>
        <taxon>Physalacriaceae</taxon>
        <taxon>Guyanagaster</taxon>
    </lineage>
</organism>
<dbReference type="EMBL" id="MU250555">
    <property type="protein sequence ID" value="KAG7441975.1"/>
    <property type="molecule type" value="Genomic_DNA"/>
</dbReference>
<evidence type="ECO:0000313" key="1">
    <source>
        <dbReference type="EMBL" id="KAG7441975.1"/>
    </source>
</evidence>
<name>A0A9P7VKE7_9AGAR</name>
<comment type="caution">
    <text evidence="1">The sequence shown here is derived from an EMBL/GenBank/DDBJ whole genome shotgun (WGS) entry which is preliminary data.</text>
</comment>
<dbReference type="RefSeq" id="XP_043035475.1">
    <property type="nucleotide sequence ID" value="XM_043180999.1"/>
</dbReference>